<evidence type="ECO:0000256" key="4">
    <source>
        <dbReference type="ARBA" id="ARBA00022496"/>
    </source>
</evidence>
<proteinExistence type="inferred from homology"/>
<evidence type="ECO:0000256" key="5">
    <source>
        <dbReference type="ARBA" id="ARBA00022729"/>
    </source>
</evidence>
<dbReference type="PRINTS" id="PR01715">
    <property type="entry name" value="FERRIBNDNGPP"/>
</dbReference>
<keyword evidence="4" id="KW-0406">Ion transport</keyword>
<accession>A0A1G5EDD8</accession>
<dbReference type="AlphaFoldDB" id="A0A1G5EDD8"/>
<keyword evidence="4" id="KW-0410">Iron transport</keyword>
<dbReference type="STRING" id="549386.SAMN02927923_00953"/>
<dbReference type="GO" id="GO:0030288">
    <property type="term" value="C:outer membrane-bounded periplasmic space"/>
    <property type="evidence" value="ECO:0007669"/>
    <property type="project" value="TreeGrafter"/>
</dbReference>
<evidence type="ECO:0000256" key="2">
    <source>
        <dbReference type="ARBA" id="ARBA00008814"/>
    </source>
</evidence>
<feature type="signal peptide" evidence="6">
    <location>
        <begin position="1"/>
        <end position="23"/>
    </location>
</feature>
<evidence type="ECO:0000256" key="6">
    <source>
        <dbReference type="SAM" id="SignalP"/>
    </source>
</evidence>
<dbReference type="RefSeq" id="WP_091130910.1">
    <property type="nucleotide sequence ID" value="NZ_FMVJ01000003.1"/>
</dbReference>
<dbReference type="EMBL" id="FMVJ01000003">
    <property type="protein sequence ID" value="SCY24771.1"/>
    <property type="molecule type" value="Genomic_DNA"/>
</dbReference>
<comment type="similarity">
    <text evidence="2">Belongs to the bacterial solute-binding protein 8 family.</text>
</comment>
<evidence type="ECO:0000313" key="8">
    <source>
        <dbReference type="EMBL" id="SCY24771.1"/>
    </source>
</evidence>
<feature type="domain" description="Fe/B12 periplasmic-binding" evidence="7">
    <location>
        <begin position="32"/>
        <end position="292"/>
    </location>
</feature>
<protein>
    <submittedName>
        <fullName evidence="8">Iron complex transport system substrate-binding protein</fullName>
    </submittedName>
</protein>
<dbReference type="InterPro" id="IPR002491">
    <property type="entry name" value="ABC_transptr_periplasmic_BD"/>
</dbReference>
<dbReference type="PANTHER" id="PTHR30532">
    <property type="entry name" value="IRON III DICITRATE-BINDING PERIPLASMIC PROTEIN"/>
    <property type="match status" value="1"/>
</dbReference>
<evidence type="ECO:0000313" key="9">
    <source>
        <dbReference type="Proteomes" id="UP000199569"/>
    </source>
</evidence>
<keyword evidence="9" id="KW-1185">Reference proteome</keyword>
<dbReference type="OrthoDB" id="8370650at2"/>
<dbReference type="InterPro" id="IPR051313">
    <property type="entry name" value="Bact_iron-sidero_bind"/>
</dbReference>
<sequence length="297" mass="32232">MRRGLNRRECLAALLLPMAPAFAQDAGKAPPRVAIVDWGLTTSVLSLGITPAGIAEIDLYRRWADDFPISPDIQDVGLRTEPNLEVLASLKPDLILTTPFSENVRPLLERIAPTRSYATYTPDGHPLARSAQVLREIARELHAEARAQAVIVQAEATFTAARASLAGRKIPPLLLAGFMDGRHTRIYGADSLFGNVLDRLGLRNAWNKPTNFWGFSLVGIHELAPYAEAGLLAIAPIPPEAPLNASGEGLWRSLSFVRAGRVGTLPTTWAFGDVSTAERFARSLTKTLLDKESLRAG</sequence>
<keyword evidence="3" id="KW-0813">Transport</keyword>
<organism evidence="8 9">
    <name type="scientific">Microvirga guangxiensis</name>
    <dbReference type="NCBI Taxonomy" id="549386"/>
    <lineage>
        <taxon>Bacteria</taxon>
        <taxon>Pseudomonadati</taxon>
        <taxon>Pseudomonadota</taxon>
        <taxon>Alphaproteobacteria</taxon>
        <taxon>Hyphomicrobiales</taxon>
        <taxon>Methylobacteriaceae</taxon>
        <taxon>Microvirga</taxon>
    </lineage>
</organism>
<feature type="chain" id="PRO_5011579674" evidence="6">
    <location>
        <begin position="24"/>
        <end position="297"/>
    </location>
</feature>
<gene>
    <name evidence="8" type="ORF">SAMN02927923_00953</name>
</gene>
<dbReference type="SUPFAM" id="SSF53807">
    <property type="entry name" value="Helical backbone' metal receptor"/>
    <property type="match status" value="1"/>
</dbReference>
<dbReference type="Pfam" id="PF01497">
    <property type="entry name" value="Peripla_BP_2"/>
    <property type="match status" value="1"/>
</dbReference>
<dbReference type="GO" id="GO:1901678">
    <property type="term" value="P:iron coordination entity transport"/>
    <property type="evidence" value="ECO:0007669"/>
    <property type="project" value="UniProtKB-ARBA"/>
</dbReference>
<evidence type="ECO:0000256" key="3">
    <source>
        <dbReference type="ARBA" id="ARBA00022448"/>
    </source>
</evidence>
<keyword evidence="4" id="KW-0408">Iron</keyword>
<dbReference type="Proteomes" id="UP000199569">
    <property type="component" value="Unassembled WGS sequence"/>
</dbReference>
<dbReference type="Gene3D" id="3.40.50.1980">
    <property type="entry name" value="Nitrogenase molybdenum iron protein domain"/>
    <property type="match status" value="2"/>
</dbReference>
<evidence type="ECO:0000256" key="1">
    <source>
        <dbReference type="ARBA" id="ARBA00004196"/>
    </source>
</evidence>
<keyword evidence="5 6" id="KW-0732">Signal</keyword>
<comment type="subcellular location">
    <subcellularLocation>
        <location evidence="1">Cell envelope</location>
    </subcellularLocation>
</comment>
<evidence type="ECO:0000259" key="7">
    <source>
        <dbReference type="PROSITE" id="PS50983"/>
    </source>
</evidence>
<dbReference type="PROSITE" id="PS50983">
    <property type="entry name" value="FE_B12_PBP"/>
    <property type="match status" value="1"/>
</dbReference>
<name>A0A1G5EDD8_9HYPH</name>
<dbReference type="CDD" id="cd01146">
    <property type="entry name" value="FhuD"/>
    <property type="match status" value="1"/>
</dbReference>
<dbReference type="PANTHER" id="PTHR30532:SF1">
    <property type="entry name" value="IRON(3+)-HYDROXAMATE-BINDING PROTEIN FHUD"/>
    <property type="match status" value="1"/>
</dbReference>
<reference evidence="8 9" key="1">
    <citation type="submission" date="2016-10" db="EMBL/GenBank/DDBJ databases">
        <authorList>
            <person name="de Groot N.N."/>
        </authorList>
    </citation>
    <scope>NUCLEOTIDE SEQUENCE [LARGE SCALE GENOMIC DNA]</scope>
    <source>
        <strain evidence="8 9">CGMCC 1.7666</strain>
    </source>
</reference>